<evidence type="ECO:0000256" key="1">
    <source>
        <dbReference type="ARBA" id="ARBA00007905"/>
    </source>
</evidence>
<gene>
    <name evidence="8" type="ORF">Ae201684_003210</name>
</gene>
<sequence length="309" mass="34806">MAKREADAESPPPKKSCSESSKQSSPKKGLTSLSDVETLRNGVNMPLLGLGTSHNGGYSHEAVVRSLRLGVRMIDTATRYGCEEQIAEAIEESGVPRSEIFITTKLFYEDYGYDNTLRSFEKSLARLKTDYIDLYLMHWPGTKSNKDNRRVRAETWRALVHLYETGKARAIGVSNFMILHLTQLIEDCREVPHVNQVECHCFNHPTRLVAFCRAAGIAFQGYCPLAKGQLLDHPTVIEMAQRYPGSTPAQLCIRWNLQHGYICIPKSTKIHCVVENFDVFHFDISADDMALLDGLHDGRHVTWNPTNVP</sequence>
<protein>
    <recommendedName>
        <fullName evidence="7">NADP-dependent oxidoreductase domain-containing protein</fullName>
    </recommendedName>
</protein>
<name>A0A6G0XMB0_9STRA</name>
<dbReference type="Pfam" id="PF00248">
    <property type="entry name" value="Aldo_ket_red"/>
    <property type="match status" value="1"/>
</dbReference>
<dbReference type="PANTHER" id="PTHR43827">
    <property type="entry name" value="2,5-DIKETO-D-GLUCONIC ACID REDUCTASE"/>
    <property type="match status" value="1"/>
</dbReference>
<dbReference type="FunFam" id="3.20.20.100:FF:000015">
    <property type="entry name" value="Oxidoreductase, aldo/keto reductase family"/>
    <property type="match status" value="1"/>
</dbReference>
<keyword evidence="2" id="KW-0560">Oxidoreductase</keyword>
<evidence type="ECO:0000256" key="4">
    <source>
        <dbReference type="PIRSR" id="PIRSR000097-2"/>
    </source>
</evidence>
<evidence type="ECO:0000313" key="8">
    <source>
        <dbReference type="EMBL" id="KAF0741525.1"/>
    </source>
</evidence>
<dbReference type="Proteomes" id="UP000481153">
    <property type="component" value="Unassembled WGS sequence"/>
</dbReference>
<dbReference type="PIRSF" id="PIRSF000097">
    <property type="entry name" value="AKR"/>
    <property type="match status" value="1"/>
</dbReference>
<comment type="similarity">
    <text evidence="1">Belongs to the aldo/keto reductase family.</text>
</comment>
<evidence type="ECO:0000259" key="7">
    <source>
        <dbReference type="Pfam" id="PF00248"/>
    </source>
</evidence>
<dbReference type="Gene3D" id="3.20.20.100">
    <property type="entry name" value="NADP-dependent oxidoreductase domain"/>
    <property type="match status" value="1"/>
</dbReference>
<dbReference type="AlphaFoldDB" id="A0A6G0XMB0"/>
<evidence type="ECO:0000256" key="2">
    <source>
        <dbReference type="ARBA" id="ARBA00023002"/>
    </source>
</evidence>
<dbReference type="InterPro" id="IPR018170">
    <property type="entry name" value="Aldo/ket_reductase_CS"/>
</dbReference>
<reference evidence="8 9" key="1">
    <citation type="submission" date="2019-07" db="EMBL/GenBank/DDBJ databases">
        <title>Genomics analysis of Aphanomyces spp. identifies a new class of oomycete effector associated with host adaptation.</title>
        <authorList>
            <person name="Gaulin E."/>
        </authorList>
    </citation>
    <scope>NUCLEOTIDE SEQUENCE [LARGE SCALE GENOMIC DNA]</scope>
    <source>
        <strain evidence="8 9">ATCC 201684</strain>
    </source>
</reference>
<comment type="caution">
    <text evidence="8">The sequence shown here is derived from an EMBL/GenBank/DDBJ whole genome shotgun (WGS) entry which is preliminary data.</text>
</comment>
<organism evidence="8 9">
    <name type="scientific">Aphanomyces euteiches</name>
    <dbReference type="NCBI Taxonomy" id="100861"/>
    <lineage>
        <taxon>Eukaryota</taxon>
        <taxon>Sar</taxon>
        <taxon>Stramenopiles</taxon>
        <taxon>Oomycota</taxon>
        <taxon>Saprolegniomycetes</taxon>
        <taxon>Saprolegniales</taxon>
        <taxon>Verrucalvaceae</taxon>
        <taxon>Aphanomyces</taxon>
    </lineage>
</organism>
<dbReference type="VEuPathDB" id="FungiDB:AeMF1_000390"/>
<evidence type="ECO:0000313" key="9">
    <source>
        <dbReference type="Proteomes" id="UP000481153"/>
    </source>
</evidence>
<dbReference type="GO" id="GO:0016491">
    <property type="term" value="F:oxidoreductase activity"/>
    <property type="evidence" value="ECO:0007669"/>
    <property type="project" value="UniProtKB-KW"/>
</dbReference>
<accession>A0A6G0XMB0</accession>
<feature type="compositionally biased region" description="Low complexity" evidence="6">
    <location>
        <begin position="18"/>
        <end position="28"/>
    </location>
</feature>
<feature type="site" description="Lowers pKa of active site Tyr" evidence="5">
    <location>
        <position position="105"/>
    </location>
</feature>
<evidence type="ECO:0000256" key="6">
    <source>
        <dbReference type="SAM" id="MobiDB-lite"/>
    </source>
</evidence>
<proteinExistence type="inferred from homology"/>
<feature type="binding site" evidence="4">
    <location>
        <position position="138"/>
    </location>
    <ligand>
        <name>substrate</name>
    </ligand>
</feature>
<dbReference type="InterPro" id="IPR020471">
    <property type="entry name" value="AKR"/>
</dbReference>
<feature type="domain" description="NADP-dependent oxidoreductase" evidence="7">
    <location>
        <begin position="48"/>
        <end position="295"/>
    </location>
</feature>
<keyword evidence="9" id="KW-1185">Reference proteome</keyword>
<evidence type="ECO:0000256" key="5">
    <source>
        <dbReference type="PIRSR" id="PIRSR000097-3"/>
    </source>
</evidence>
<dbReference type="InterPro" id="IPR036812">
    <property type="entry name" value="NAD(P)_OxRdtase_dom_sf"/>
</dbReference>
<dbReference type="EMBL" id="VJMJ01000036">
    <property type="protein sequence ID" value="KAF0741525.1"/>
    <property type="molecule type" value="Genomic_DNA"/>
</dbReference>
<dbReference type="PROSITE" id="PS00062">
    <property type="entry name" value="ALDOKETO_REDUCTASE_2"/>
    <property type="match status" value="1"/>
</dbReference>
<dbReference type="SUPFAM" id="SSF51430">
    <property type="entry name" value="NAD(P)-linked oxidoreductase"/>
    <property type="match status" value="1"/>
</dbReference>
<feature type="active site" description="Proton donor" evidence="3">
    <location>
        <position position="80"/>
    </location>
</feature>
<evidence type="ECO:0000256" key="3">
    <source>
        <dbReference type="PIRSR" id="PIRSR000097-1"/>
    </source>
</evidence>
<dbReference type="CDD" id="cd19135">
    <property type="entry name" value="AKR_CeZK1290-like"/>
    <property type="match status" value="1"/>
</dbReference>
<dbReference type="PRINTS" id="PR00069">
    <property type="entry name" value="ALDKETRDTASE"/>
</dbReference>
<dbReference type="InterPro" id="IPR023210">
    <property type="entry name" value="NADP_OxRdtase_dom"/>
</dbReference>
<feature type="region of interest" description="Disordered" evidence="6">
    <location>
        <begin position="1"/>
        <end position="35"/>
    </location>
</feature>
<dbReference type="PANTHER" id="PTHR43827:SF10">
    <property type="entry name" value="ZGC:110366"/>
    <property type="match status" value="1"/>
</dbReference>